<gene>
    <name evidence="1" type="ORF">SBAD_LOCUS12439</name>
</gene>
<evidence type="ECO:0000313" key="2">
    <source>
        <dbReference type="Proteomes" id="UP000270296"/>
    </source>
</evidence>
<evidence type="ECO:0000313" key="1">
    <source>
        <dbReference type="EMBL" id="VDP48387.1"/>
    </source>
</evidence>
<dbReference type="AlphaFoldDB" id="A0A183J991"/>
<reference evidence="1 2" key="2">
    <citation type="submission" date="2018-11" db="EMBL/GenBank/DDBJ databases">
        <authorList>
            <consortium name="Pathogen Informatics"/>
        </authorList>
    </citation>
    <scope>NUCLEOTIDE SEQUENCE [LARGE SCALE GENOMIC DNA]</scope>
</reference>
<organism evidence="3">
    <name type="scientific">Soboliphyme baturini</name>
    <dbReference type="NCBI Taxonomy" id="241478"/>
    <lineage>
        <taxon>Eukaryota</taxon>
        <taxon>Metazoa</taxon>
        <taxon>Ecdysozoa</taxon>
        <taxon>Nematoda</taxon>
        <taxon>Enoplea</taxon>
        <taxon>Dorylaimia</taxon>
        <taxon>Dioctophymatida</taxon>
        <taxon>Dioctophymatoidea</taxon>
        <taxon>Soboliphymatidae</taxon>
        <taxon>Soboliphyme</taxon>
    </lineage>
</organism>
<dbReference type="WBParaSite" id="SBAD_0001284701-mRNA-1">
    <property type="protein sequence ID" value="SBAD_0001284701-mRNA-1"/>
    <property type="gene ID" value="SBAD_0001284701"/>
</dbReference>
<keyword evidence="2" id="KW-1185">Reference proteome</keyword>
<accession>A0A183J991</accession>
<protein>
    <submittedName>
        <fullName evidence="3">Endo/exonuclease/phosphatase domain-containing protein</fullName>
    </submittedName>
</protein>
<dbReference type="OrthoDB" id="5862865at2759"/>
<sequence length="164" mass="19348">MKLWRFSAYNGLLSMNTFFEHRRVHQHAWYLEARAHNSIFDLIIISSDLKRSAMDVPVKRGAELSTDHHLLVRTLRYQKWSITRRPGRRSNHTVKWETLYSADTTAKFANNIARRFEQIPAMTTDVEKEWHLFKSAIIEADAECYKFKPVGRPPGGQKRSSWWT</sequence>
<evidence type="ECO:0000313" key="3">
    <source>
        <dbReference type="WBParaSite" id="SBAD_0001284701-mRNA-1"/>
    </source>
</evidence>
<reference evidence="3" key="1">
    <citation type="submission" date="2016-06" db="UniProtKB">
        <authorList>
            <consortium name="WormBaseParasite"/>
        </authorList>
    </citation>
    <scope>IDENTIFICATION</scope>
</reference>
<proteinExistence type="predicted"/>
<dbReference type="Proteomes" id="UP000270296">
    <property type="component" value="Unassembled WGS sequence"/>
</dbReference>
<dbReference type="EMBL" id="UZAM01017806">
    <property type="protein sequence ID" value="VDP48387.1"/>
    <property type="molecule type" value="Genomic_DNA"/>
</dbReference>
<name>A0A183J991_9BILA</name>